<accession>A0A1I7HCG0</accession>
<dbReference type="SUPFAM" id="SSF52218">
    <property type="entry name" value="Flavoproteins"/>
    <property type="match status" value="1"/>
</dbReference>
<organism evidence="2 3">
    <name type="scientific">Eubacterium pyruvativorans</name>
    <dbReference type="NCBI Taxonomy" id="155865"/>
    <lineage>
        <taxon>Bacteria</taxon>
        <taxon>Bacillati</taxon>
        <taxon>Bacillota</taxon>
        <taxon>Clostridia</taxon>
        <taxon>Eubacteriales</taxon>
        <taxon>Eubacteriaceae</taxon>
        <taxon>Eubacterium</taxon>
    </lineage>
</organism>
<dbReference type="Pfam" id="PF12682">
    <property type="entry name" value="Flavodoxin_4"/>
    <property type="match status" value="1"/>
</dbReference>
<dbReference type="Gene3D" id="3.40.50.360">
    <property type="match status" value="1"/>
</dbReference>
<dbReference type="STRING" id="155865.SAMN05216515_1169"/>
<dbReference type="OrthoDB" id="9806505at2"/>
<reference evidence="2 3" key="1">
    <citation type="submission" date="2016-10" db="EMBL/GenBank/DDBJ databases">
        <authorList>
            <person name="de Groot N.N."/>
        </authorList>
    </citation>
    <scope>NUCLEOTIDE SEQUENCE [LARGE SCALE GENOMIC DNA]</scope>
    <source>
        <strain evidence="2 3">KHGC13</strain>
    </source>
</reference>
<feature type="domain" description="Flavodoxin-like" evidence="1">
    <location>
        <begin position="4"/>
        <end position="157"/>
    </location>
</feature>
<dbReference type="RefSeq" id="WP_090471403.1">
    <property type="nucleotide sequence ID" value="NZ_FOWF01000016.1"/>
</dbReference>
<evidence type="ECO:0000259" key="1">
    <source>
        <dbReference type="Pfam" id="PF12682"/>
    </source>
</evidence>
<gene>
    <name evidence="2" type="ORF">SAMN05216508_1159</name>
</gene>
<dbReference type="InterPro" id="IPR008254">
    <property type="entry name" value="Flavodoxin/NO_synth"/>
</dbReference>
<dbReference type="PANTHER" id="PTHR39201">
    <property type="entry name" value="EXPORTED PROTEIN-RELATED"/>
    <property type="match status" value="1"/>
</dbReference>
<keyword evidence="3" id="KW-1185">Reference proteome</keyword>
<dbReference type="EMBL" id="FPBT01000015">
    <property type="protein sequence ID" value="SFU58289.1"/>
    <property type="molecule type" value="Genomic_DNA"/>
</dbReference>
<dbReference type="InterPro" id="IPR029039">
    <property type="entry name" value="Flavoprotein-like_sf"/>
</dbReference>
<dbReference type="GO" id="GO:0016651">
    <property type="term" value="F:oxidoreductase activity, acting on NAD(P)H"/>
    <property type="evidence" value="ECO:0007669"/>
    <property type="project" value="UniProtKB-ARBA"/>
</dbReference>
<name>A0A1I7HCG0_9FIRM</name>
<dbReference type="AlphaFoldDB" id="A0A1I7HCG0"/>
<dbReference type="Proteomes" id="UP000198817">
    <property type="component" value="Unassembled WGS sequence"/>
</dbReference>
<sequence length="159" mass="17754">MPKKVLVAVYSASGVTRRVGEEIARISGGDFFDIMPKEPYTSADLDWMNRKSRSSVEMNDPSARPEIANTVPNMGDYDVVIIGFPIWWGVAPRIIETFLESYDFAGKTIVRFCTSGGSGVGRSDTALHKNVTGDVKWEKGVQINRPNETEIKKWLDHVM</sequence>
<evidence type="ECO:0000313" key="2">
    <source>
        <dbReference type="EMBL" id="SFU58289.1"/>
    </source>
</evidence>
<evidence type="ECO:0000313" key="3">
    <source>
        <dbReference type="Proteomes" id="UP000198817"/>
    </source>
</evidence>
<protein>
    <submittedName>
        <fullName evidence="2">Flavodoxin</fullName>
    </submittedName>
</protein>
<dbReference type="GO" id="GO:0010181">
    <property type="term" value="F:FMN binding"/>
    <property type="evidence" value="ECO:0007669"/>
    <property type="project" value="InterPro"/>
</dbReference>
<proteinExistence type="predicted"/>
<dbReference type="PANTHER" id="PTHR39201:SF1">
    <property type="entry name" value="FLAVODOXIN-LIKE DOMAIN-CONTAINING PROTEIN"/>
    <property type="match status" value="1"/>
</dbReference>
<dbReference type="NCBIfam" id="NF005501">
    <property type="entry name" value="PRK07116.1"/>
    <property type="match status" value="1"/>
</dbReference>